<dbReference type="Proteomes" id="UP000235371">
    <property type="component" value="Unassembled WGS sequence"/>
</dbReference>
<accession>A0A2J6T053</accession>
<reference evidence="2 3" key="1">
    <citation type="submission" date="2016-04" db="EMBL/GenBank/DDBJ databases">
        <title>A degradative enzymes factory behind the ericoid mycorrhizal symbiosis.</title>
        <authorList>
            <consortium name="DOE Joint Genome Institute"/>
            <person name="Martino E."/>
            <person name="Morin E."/>
            <person name="Grelet G."/>
            <person name="Kuo A."/>
            <person name="Kohler A."/>
            <person name="Daghino S."/>
            <person name="Barry K."/>
            <person name="Choi C."/>
            <person name="Cichocki N."/>
            <person name="Clum A."/>
            <person name="Copeland A."/>
            <person name="Hainaut M."/>
            <person name="Haridas S."/>
            <person name="Labutti K."/>
            <person name="Lindquist E."/>
            <person name="Lipzen A."/>
            <person name="Khouja H.-R."/>
            <person name="Murat C."/>
            <person name="Ohm R."/>
            <person name="Olson A."/>
            <person name="Spatafora J."/>
            <person name="Veneault-Fourrey C."/>
            <person name="Henrissat B."/>
            <person name="Grigoriev I."/>
            <person name="Martin F."/>
            <person name="Perotto S."/>
        </authorList>
    </citation>
    <scope>NUCLEOTIDE SEQUENCE [LARGE SCALE GENOMIC DNA]</scope>
    <source>
        <strain evidence="2 3">E</strain>
    </source>
</reference>
<dbReference type="RefSeq" id="XP_024733207.1">
    <property type="nucleotide sequence ID" value="XM_024887845.1"/>
</dbReference>
<dbReference type="EMBL" id="KZ613848">
    <property type="protein sequence ID" value="PMD56303.1"/>
    <property type="molecule type" value="Genomic_DNA"/>
</dbReference>
<feature type="region of interest" description="Disordered" evidence="1">
    <location>
        <begin position="92"/>
        <end position="118"/>
    </location>
</feature>
<dbReference type="OrthoDB" id="10319046at2759"/>
<dbReference type="InParanoid" id="A0A2J6T053"/>
<feature type="region of interest" description="Disordered" evidence="1">
    <location>
        <begin position="132"/>
        <end position="151"/>
    </location>
</feature>
<feature type="region of interest" description="Disordered" evidence="1">
    <location>
        <begin position="173"/>
        <end position="192"/>
    </location>
</feature>
<feature type="compositionally biased region" description="Polar residues" evidence="1">
    <location>
        <begin position="213"/>
        <end position="228"/>
    </location>
</feature>
<evidence type="ECO:0000313" key="2">
    <source>
        <dbReference type="EMBL" id="PMD56303.1"/>
    </source>
</evidence>
<dbReference type="AlphaFoldDB" id="A0A2J6T053"/>
<dbReference type="GeneID" id="36595921"/>
<feature type="compositionally biased region" description="Basic and acidic residues" evidence="1">
    <location>
        <begin position="14"/>
        <end position="25"/>
    </location>
</feature>
<keyword evidence="3" id="KW-1185">Reference proteome</keyword>
<gene>
    <name evidence="2" type="ORF">K444DRAFT_693654</name>
</gene>
<feature type="compositionally biased region" description="Polar residues" evidence="1">
    <location>
        <begin position="260"/>
        <end position="273"/>
    </location>
</feature>
<feature type="region of interest" description="Disordered" evidence="1">
    <location>
        <begin position="206"/>
        <end position="278"/>
    </location>
</feature>
<proteinExistence type="predicted"/>
<evidence type="ECO:0000256" key="1">
    <source>
        <dbReference type="SAM" id="MobiDB-lite"/>
    </source>
</evidence>
<feature type="compositionally biased region" description="Basic and acidic residues" evidence="1">
    <location>
        <begin position="41"/>
        <end position="61"/>
    </location>
</feature>
<evidence type="ECO:0000313" key="3">
    <source>
        <dbReference type="Proteomes" id="UP000235371"/>
    </source>
</evidence>
<feature type="region of interest" description="Disordered" evidence="1">
    <location>
        <begin position="1"/>
        <end position="78"/>
    </location>
</feature>
<name>A0A2J6T053_9HELO</name>
<feature type="non-terminal residue" evidence="2">
    <location>
        <position position="1"/>
    </location>
</feature>
<organism evidence="2 3">
    <name type="scientific">Hyaloscypha bicolor E</name>
    <dbReference type="NCBI Taxonomy" id="1095630"/>
    <lineage>
        <taxon>Eukaryota</taxon>
        <taxon>Fungi</taxon>
        <taxon>Dikarya</taxon>
        <taxon>Ascomycota</taxon>
        <taxon>Pezizomycotina</taxon>
        <taxon>Leotiomycetes</taxon>
        <taxon>Helotiales</taxon>
        <taxon>Hyaloscyphaceae</taxon>
        <taxon>Hyaloscypha</taxon>
        <taxon>Hyaloscypha bicolor</taxon>
    </lineage>
</organism>
<protein>
    <submittedName>
        <fullName evidence="2">Uncharacterized protein</fullName>
    </submittedName>
</protein>
<sequence>MSDADVQLIRSKPIHWDARDPERTTLPRQRRTASEAISAERSYEFKARTFKRREESRESSCESRSYGRKSGSSNTGSRIAARVCQIESSDTASQDYRGCWGGPDTGRQGNGISSSENDDQTQFLLSHMQADPRGGMITLGDKGKGSSPKSVEEWLESFGEDIEKYDKILKSAPEVEPQSSTEATVTPPAPRITIQRALQEARQRRELGLRETPLSQNTRVESPSQTTLPKAPGQQVRHPEVNKHPGQIPRSDNRPILGPTSGNQLGTLTQSQSHRVRDNEYNEPFAKFVKKHEAVRSKWLPAPGELQAQRPQFYKEAFEGYIEEYRILKSTYDLEPGEVAWKRSHSRLSQSATGQPSIIPKSPIQIAVGEEQSLFYHYQGFLPPRIDSNTGSFDYHRRGGYYDGKAEIWRPPLNEDVTNAIVVGMHGECWSGKEKTGFGVWFAENSLYNAKKLELSQEWRLSRKYGKLHVYWNDRYNNPHKIGALAATFALDTTIQMIHKMAIVIDHIILCTKIQGFLIALDEWKWVYEYEGWTLTRKKGRDFHDADHCPELRKLLGKLTDLRKGQPSIRVSFRFLGGDDVYEACQLARGAKDMRTRTEDGS</sequence>